<dbReference type="SMART" id="SM00905">
    <property type="entry name" value="FolB"/>
    <property type="match status" value="1"/>
</dbReference>
<organism evidence="10 11">
    <name type="scientific">Marinobacterium lutimaris</name>
    <dbReference type="NCBI Taxonomy" id="568106"/>
    <lineage>
        <taxon>Bacteria</taxon>
        <taxon>Pseudomonadati</taxon>
        <taxon>Pseudomonadota</taxon>
        <taxon>Gammaproteobacteria</taxon>
        <taxon>Oceanospirillales</taxon>
        <taxon>Oceanospirillaceae</taxon>
        <taxon>Marinobacterium</taxon>
    </lineage>
</organism>
<dbReference type="EC" id="4.1.2.25" evidence="8"/>
<evidence type="ECO:0000259" key="9">
    <source>
        <dbReference type="SMART" id="SM00905"/>
    </source>
</evidence>
<evidence type="ECO:0000256" key="3">
    <source>
        <dbReference type="ARBA" id="ARBA00005013"/>
    </source>
</evidence>
<evidence type="ECO:0000256" key="8">
    <source>
        <dbReference type="RuleBase" id="RU362079"/>
    </source>
</evidence>
<dbReference type="GO" id="GO:0004150">
    <property type="term" value="F:dihydroneopterin aldolase activity"/>
    <property type="evidence" value="ECO:0007669"/>
    <property type="project" value="UniProtKB-UniRule"/>
</dbReference>
<evidence type="ECO:0000256" key="6">
    <source>
        <dbReference type="ARBA" id="ARBA00023235"/>
    </source>
</evidence>
<dbReference type="PANTHER" id="PTHR42844">
    <property type="entry name" value="DIHYDRONEOPTERIN ALDOLASE 1-RELATED"/>
    <property type="match status" value="1"/>
</dbReference>
<dbReference type="RefSeq" id="WP_104003570.1">
    <property type="nucleotide sequence ID" value="NZ_FNVQ01000002.1"/>
</dbReference>
<dbReference type="EMBL" id="FNVQ01000002">
    <property type="protein sequence ID" value="SEG56898.1"/>
    <property type="molecule type" value="Genomic_DNA"/>
</dbReference>
<dbReference type="Gene3D" id="3.30.1130.10">
    <property type="match status" value="1"/>
</dbReference>
<dbReference type="NCBIfam" id="TIGR00526">
    <property type="entry name" value="folB_dom"/>
    <property type="match status" value="1"/>
</dbReference>
<evidence type="ECO:0000313" key="11">
    <source>
        <dbReference type="Proteomes" id="UP000236745"/>
    </source>
</evidence>
<dbReference type="NCBIfam" id="TIGR00525">
    <property type="entry name" value="folB"/>
    <property type="match status" value="1"/>
</dbReference>
<comment type="catalytic activity">
    <reaction evidence="1">
        <text>7,8-dihydroneopterin = 7,8-dihydromonapterin</text>
        <dbReference type="Rhea" id="RHEA:45328"/>
        <dbReference type="ChEBI" id="CHEBI:17001"/>
        <dbReference type="ChEBI" id="CHEBI:71175"/>
        <dbReference type="EC" id="5.1.99.8"/>
    </reaction>
</comment>
<keyword evidence="11" id="KW-1185">Reference proteome</keyword>
<protein>
    <recommendedName>
        <fullName evidence="8">7,8-dihydroneopterin aldolase</fullName>
        <ecNumber evidence="8">4.1.2.25</ecNumber>
    </recommendedName>
</protein>
<dbReference type="PANTHER" id="PTHR42844:SF1">
    <property type="entry name" value="DIHYDRONEOPTERIN ALDOLASE 1-RELATED"/>
    <property type="match status" value="1"/>
</dbReference>
<proteinExistence type="inferred from homology"/>
<sequence>MDKVYIRGLEVQTVIGIYDWERRAPQKLVIDLEMAWSIAEAAASDNIEAALNYKSVSQRIIAHVEASRCLLIETLAEQIATLIRSEFSVPWLRLELSKPGAVGEAQSVGVKIERGEAV</sequence>
<dbReference type="InterPro" id="IPR043133">
    <property type="entry name" value="GTP-CH-I_C/QueF"/>
</dbReference>
<gene>
    <name evidence="10" type="ORF">SAMN05444390_102463</name>
</gene>
<dbReference type="InterPro" id="IPR006157">
    <property type="entry name" value="FolB_dom"/>
</dbReference>
<keyword evidence="5 8" id="KW-0289">Folate biosynthesis</keyword>
<feature type="domain" description="Dihydroneopterin aldolase/epimerase" evidence="9">
    <location>
        <begin position="4"/>
        <end position="114"/>
    </location>
</feature>
<reference evidence="10 11" key="1">
    <citation type="submission" date="2016-10" db="EMBL/GenBank/DDBJ databases">
        <authorList>
            <person name="de Groot N.N."/>
        </authorList>
    </citation>
    <scope>NUCLEOTIDE SEQUENCE [LARGE SCALE GENOMIC DNA]</scope>
    <source>
        <strain evidence="10 11">DSM 22012</strain>
    </source>
</reference>
<evidence type="ECO:0000313" key="10">
    <source>
        <dbReference type="EMBL" id="SEG56898.1"/>
    </source>
</evidence>
<evidence type="ECO:0000256" key="4">
    <source>
        <dbReference type="ARBA" id="ARBA00005708"/>
    </source>
</evidence>
<dbReference type="UniPathway" id="UPA00077">
    <property type="reaction ID" value="UER00154"/>
</dbReference>
<evidence type="ECO:0000256" key="7">
    <source>
        <dbReference type="ARBA" id="ARBA00023239"/>
    </source>
</evidence>
<evidence type="ECO:0000256" key="2">
    <source>
        <dbReference type="ARBA" id="ARBA00001353"/>
    </source>
</evidence>
<comment type="pathway">
    <text evidence="3 8">Cofactor biosynthesis; tetrahydrofolate biosynthesis; 2-amino-4-hydroxy-6-hydroxymethyl-7,8-dihydropteridine diphosphate from 7,8-dihydroneopterin triphosphate: step 3/4.</text>
</comment>
<dbReference type="CDD" id="cd00534">
    <property type="entry name" value="DHNA_DHNTPE"/>
    <property type="match status" value="1"/>
</dbReference>
<keyword evidence="7 8" id="KW-0456">Lyase</keyword>
<comment type="catalytic activity">
    <reaction evidence="2 8">
        <text>7,8-dihydroneopterin = 6-hydroxymethyl-7,8-dihydropterin + glycolaldehyde</text>
        <dbReference type="Rhea" id="RHEA:10540"/>
        <dbReference type="ChEBI" id="CHEBI:17001"/>
        <dbReference type="ChEBI" id="CHEBI:17071"/>
        <dbReference type="ChEBI" id="CHEBI:44841"/>
        <dbReference type="EC" id="4.1.2.25"/>
    </reaction>
</comment>
<dbReference type="GO" id="GO:0046656">
    <property type="term" value="P:folic acid biosynthetic process"/>
    <property type="evidence" value="ECO:0007669"/>
    <property type="project" value="UniProtKB-UniRule"/>
</dbReference>
<evidence type="ECO:0000256" key="5">
    <source>
        <dbReference type="ARBA" id="ARBA00022909"/>
    </source>
</evidence>
<dbReference type="GO" id="GO:0005737">
    <property type="term" value="C:cytoplasm"/>
    <property type="evidence" value="ECO:0007669"/>
    <property type="project" value="TreeGrafter"/>
</dbReference>
<dbReference type="Proteomes" id="UP000236745">
    <property type="component" value="Unassembled WGS sequence"/>
</dbReference>
<accession>A0A1H6B7W6</accession>
<comment type="similarity">
    <text evidence="4 8">Belongs to the DHNA family.</text>
</comment>
<name>A0A1H6B7W6_9GAMM</name>
<dbReference type="InterPro" id="IPR006156">
    <property type="entry name" value="Dihydroneopterin_aldolase"/>
</dbReference>
<dbReference type="FunFam" id="3.30.1130.10:FF:000002">
    <property type="entry name" value="7,8-dihydroneopterin aldolase"/>
    <property type="match status" value="1"/>
</dbReference>
<keyword evidence="6" id="KW-0413">Isomerase</keyword>
<dbReference type="SUPFAM" id="SSF55620">
    <property type="entry name" value="Tetrahydrobiopterin biosynthesis enzymes-like"/>
    <property type="match status" value="1"/>
</dbReference>
<dbReference type="Pfam" id="PF02152">
    <property type="entry name" value="FolB"/>
    <property type="match status" value="1"/>
</dbReference>
<evidence type="ECO:0000256" key="1">
    <source>
        <dbReference type="ARBA" id="ARBA00000693"/>
    </source>
</evidence>
<dbReference type="GO" id="GO:0046654">
    <property type="term" value="P:tetrahydrofolate biosynthetic process"/>
    <property type="evidence" value="ECO:0007669"/>
    <property type="project" value="UniProtKB-UniRule"/>
</dbReference>
<comment type="function">
    <text evidence="8">Catalyzes the conversion of 7,8-dihydroneopterin to 6-hydroxymethyl-7,8-dihydropterin.</text>
</comment>
<dbReference type="AlphaFoldDB" id="A0A1H6B7W6"/>
<dbReference type="GO" id="GO:0016853">
    <property type="term" value="F:isomerase activity"/>
    <property type="evidence" value="ECO:0007669"/>
    <property type="project" value="UniProtKB-KW"/>
</dbReference>
<dbReference type="OrthoDB" id="9810587at2"/>